<dbReference type="AlphaFoldDB" id="A0A9P1DC12"/>
<gene>
    <name evidence="1" type="ORF">C1SCF055_LOCUS33071</name>
</gene>
<name>A0A9P1DC12_9DINO</name>
<dbReference type="Proteomes" id="UP001152797">
    <property type="component" value="Unassembled WGS sequence"/>
</dbReference>
<dbReference type="EMBL" id="CAMXCT010004068">
    <property type="protein sequence ID" value="CAI4007521.1"/>
    <property type="molecule type" value="Genomic_DNA"/>
</dbReference>
<protein>
    <submittedName>
        <fullName evidence="1">Uncharacterized protein</fullName>
    </submittedName>
</protein>
<reference evidence="2" key="2">
    <citation type="submission" date="2024-04" db="EMBL/GenBank/DDBJ databases">
        <authorList>
            <person name="Chen Y."/>
            <person name="Shah S."/>
            <person name="Dougan E. K."/>
            <person name="Thang M."/>
            <person name="Chan C."/>
        </authorList>
    </citation>
    <scope>NUCLEOTIDE SEQUENCE [LARGE SCALE GENOMIC DNA]</scope>
</reference>
<keyword evidence="3" id="KW-1185">Reference proteome</keyword>
<evidence type="ECO:0000313" key="2">
    <source>
        <dbReference type="EMBL" id="CAL1160896.1"/>
    </source>
</evidence>
<reference evidence="1" key="1">
    <citation type="submission" date="2022-10" db="EMBL/GenBank/DDBJ databases">
        <authorList>
            <person name="Chen Y."/>
            <person name="Dougan E. K."/>
            <person name="Chan C."/>
            <person name="Rhodes N."/>
            <person name="Thang M."/>
        </authorList>
    </citation>
    <scope>NUCLEOTIDE SEQUENCE</scope>
</reference>
<accession>A0A9P1DC12</accession>
<dbReference type="EMBL" id="CAMXCT020004068">
    <property type="protein sequence ID" value="CAL1160896.1"/>
    <property type="molecule type" value="Genomic_DNA"/>
</dbReference>
<dbReference type="EMBL" id="CAMXCT030004068">
    <property type="protein sequence ID" value="CAL4794833.1"/>
    <property type="molecule type" value="Genomic_DNA"/>
</dbReference>
<proteinExistence type="predicted"/>
<evidence type="ECO:0000313" key="1">
    <source>
        <dbReference type="EMBL" id="CAI4007521.1"/>
    </source>
</evidence>
<evidence type="ECO:0000313" key="3">
    <source>
        <dbReference type="Proteomes" id="UP001152797"/>
    </source>
</evidence>
<organism evidence="1">
    <name type="scientific">Cladocopium goreaui</name>
    <dbReference type="NCBI Taxonomy" id="2562237"/>
    <lineage>
        <taxon>Eukaryota</taxon>
        <taxon>Sar</taxon>
        <taxon>Alveolata</taxon>
        <taxon>Dinophyceae</taxon>
        <taxon>Suessiales</taxon>
        <taxon>Symbiodiniaceae</taxon>
        <taxon>Cladocopium</taxon>
    </lineage>
</organism>
<comment type="caution">
    <text evidence="1">The sequence shown here is derived from an EMBL/GenBank/DDBJ whole genome shotgun (WGS) entry which is preliminary data.</text>
</comment>
<sequence length="53" mass="5694">MLATSPPSASTPKRPVVSSTCWMRMTQVALACRSSSRAACGCGAKRRPSIWRP</sequence>